<evidence type="ECO:0008006" key="6">
    <source>
        <dbReference type="Google" id="ProtNLM"/>
    </source>
</evidence>
<accession>A0A7X4HCU6</accession>
<evidence type="ECO:0000313" key="5">
    <source>
        <dbReference type="Proteomes" id="UP000450676"/>
    </source>
</evidence>
<name>A0A7X4HCU6_9BURK</name>
<sequence length="1026" mass="106232">MRALRKALLAGLGALLLAAPAARADTPIKQVKAFAGNINFTGTEKSMRTLPNPSGNNGGDACAVDEGTLNMSLTGLPSGSTVLSAQLYWAGSNSAPQQYTVNFDGVTVTAPAARQFSLNYVSAGVSRPFFAGAADVTGQVRAKGNAVYTVGGLAIVKGAPYCTNQTVLGGFQLLVVYSLPSETFRVLNIYEGFQFISNSSQSLVLSNFQTPNPIGTVTGRVGHITWEGDATLNDSEYLQYNGVAMQDTLNNSDNQFNSASSIDNNAASYGIDFDAYTVRSPVIKGGDTQAITTYRSGQDLVLLNAEIIAAPNVPATDRSITMTLNNTLAPSLPSIYTITVGNNGPLTETGPIVVRDTLPASLIYTGASGTGWTCGMAAQVVTCTYSGTMATGTTLPPITLRVTPAANASGLVSNTARVSGSLFDYDSSNNSATVSVRVGQGGILPVYVFTDGVCRHGLPFNDSGQTCKRISLTTVTANEAIPMFVTYTVNEVPTSLDTVDTTVKMKFALSCHNPATANGRKASFTPRGASAIPLELCAQSGLVPASSAAEWGSAFRDVVLPANSPTSAVIYEFNYADAGRVELLAIDQAGKLGSTDPFVSRPRELQLTTVTSVGITPSRNNQAGWPTASLSDGAFVPAGSTFRVQVQAMSGGITPVITPNFGREDVPVVLTVKARVATDASGEFFPDMDKKNDFGDVDVGGGFGAFSNGVASGDLVFNDVGIIRLAAEVSDYLGTGPIDVLPVNVGRFYPHHFDAVPAGTMNCHTQLPCAAGVNGAAYSKQPFPVQLLARNALGATTRNYRGGFARAAALTAFSAAQGSSANPPSTPAGSVLSAASAAASSFADGVATLTPVYTFPTVNAASTIPPTNVFLRGAETSGTDGVTSKVSSAIEGGLVIVSGRFVASHGYGSELLPMPLRLQAQFFSSSGWQLSSSDNASSLAGTDLTFSGCTKMLAAGAQCKPVLASTSPATVTLQNGVISIRLAAPGAGNYGSANVTPNKPVWLPGVYGRLTFGTYRAPYIYLREMH</sequence>
<dbReference type="Proteomes" id="UP000450676">
    <property type="component" value="Unassembled WGS sequence"/>
</dbReference>
<dbReference type="RefSeq" id="WP_161072238.1">
    <property type="nucleotide sequence ID" value="NZ_CP086370.1"/>
</dbReference>
<keyword evidence="1" id="KW-0732">Signal</keyword>
<keyword evidence="5" id="KW-1185">Reference proteome</keyword>
<evidence type="ECO:0000259" key="3">
    <source>
        <dbReference type="Pfam" id="PF20419"/>
    </source>
</evidence>
<protein>
    <recommendedName>
        <fullName evidence="6">DUF11 domain-containing protein</fullName>
    </recommendedName>
</protein>
<comment type="caution">
    <text evidence="4">The sequence shown here is derived from an EMBL/GenBank/DDBJ whole genome shotgun (WGS) entry which is preliminary data.</text>
</comment>
<dbReference type="EMBL" id="WWCU01000010">
    <property type="protein sequence ID" value="MYN07895.1"/>
    <property type="molecule type" value="Genomic_DNA"/>
</dbReference>
<dbReference type="Pfam" id="PF20419">
    <property type="entry name" value="DUF6701"/>
    <property type="match status" value="1"/>
</dbReference>
<dbReference type="InterPro" id="IPR046524">
    <property type="entry name" value="DUF6701"/>
</dbReference>
<reference evidence="4 5" key="1">
    <citation type="submission" date="2019-12" db="EMBL/GenBank/DDBJ databases">
        <title>Novel species isolated from a subtropical stream in China.</title>
        <authorList>
            <person name="Lu H."/>
        </authorList>
    </citation>
    <scope>NUCLEOTIDE SEQUENCE [LARGE SCALE GENOMIC DNA]</scope>
    <source>
        <strain evidence="4 5">FT127W</strain>
    </source>
</reference>
<evidence type="ECO:0000256" key="1">
    <source>
        <dbReference type="SAM" id="SignalP"/>
    </source>
</evidence>
<evidence type="ECO:0000313" key="4">
    <source>
        <dbReference type="EMBL" id="MYN07895.1"/>
    </source>
</evidence>
<gene>
    <name evidence="4" type="ORF">GTP77_11170</name>
</gene>
<proteinExistence type="predicted"/>
<feature type="domain" description="DUF11" evidence="2">
    <location>
        <begin position="319"/>
        <end position="436"/>
    </location>
</feature>
<evidence type="ECO:0000259" key="2">
    <source>
        <dbReference type="Pfam" id="PF01345"/>
    </source>
</evidence>
<feature type="signal peptide" evidence="1">
    <location>
        <begin position="1"/>
        <end position="24"/>
    </location>
</feature>
<feature type="chain" id="PRO_5031424384" description="DUF11 domain-containing protein" evidence="1">
    <location>
        <begin position="25"/>
        <end position="1026"/>
    </location>
</feature>
<organism evidence="4 5">
    <name type="scientific">Pseudoduganella aquatica</name>
    <dbReference type="NCBI Taxonomy" id="2660641"/>
    <lineage>
        <taxon>Bacteria</taxon>
        <taxon>Pseudomonadati</taxon>
        <taxon>Pseudomonadota</taxon>
        <taxon>Betaproteobacteria</taxon>
        <taxon>Burkholderiales</taxon>
        <taxon>Oxalobacteraceae</taxon>
        <taxon>Telluria group</taxon>
        <taxon>Pseudoduganella</taxon>
    </lineage>
</organism>
<dbReference type="InterPro" id="IPR001434">
    <property type="entry name" value="OmcB-like_DUF11"/>
</dbReference>
<dbReference type="AlphaFoldDB" id="A0A7X4HCU6"/>
<feature type="domain" description="DUF6701" evidence="3">
    <location>
        <begin position="572"/>
        <end position="1024"/>
    </location>
</feature>
<dbReference type="Pfam" id="PF01345">
    <property type="entry name" value="DUF11"/>
    <property type="match status" value="1"/>
</dbReference>